<gene>
    <name evidence="8" type="ORF">FEM48_Zijuj09G0052400</name>
</gene>
<feature type="compositionally biased region" description="Polar residues" evidence="6">
    <location>
        <begin position="85"/>
        <end position="99"/>
    </location>
</feature>
<evidence type="ECO:0000256" key="1">
    <source>
        <dbReference type="ARBA" id="ARBA00004167"/>
    </source>
</evidence>
<evidence type="ECO:0000256" key="5">
    <source>
        <dbReference type="SAM" id="Coils"/>
    </source>
</evidence>
<evidence type="ECO:0000313" key="9">
    <source>
        <dbReference type="Proteomes" id="UP000813462"/>
    </source>
</evidence>
<dbReference type="GO" id="GO:0080115">
    <property type="term" value="F:myosin XI tail binding"/>
    <property type="evidence" value="ECO:0007669"/>
    <property type="project" value="UniProtKB-ARBA"/>
</dbReference>
<comment type="subcellular location">
    <subcellularLocation>
        <location evidence="1">Membrane</location>
        <topology evidence="1">Single-pass membrane protein</topology>
    </subcellularLocation>
</comment>
<evidence type="ECO:0000313" key="8">
    <source>
        <dbReference type="EMBL" id="KAH7517333.1"/>
    </source>
</evidence>
<dbReference type="PANTHER" id="PTHR31448">
    <property type="entry name" value="MYOSIN-BINDING PROTEIN 2"/>
    <property type="match status" value="1"/>
</dbReference>
<organism evidence="8 9">
    <name type="scientific">Ziziphus jujuba var. spinosa</name>
    <dbReference type="NCBI Taxonomy" id="714518"/>
    <lineage>
        <taxon>Eukaryota</taxon>
        <taxon>Viridiplantae</taxon>
        <taxon>Streptophyta</taxon>
        <taxon>Embryophyta</taxon>
        <taxon>Tracheophyta</taxon>
        <taxon>Spermatophyta</taxon>
        <taxon>Magnoliopsida</taxon>
        <taxon>eudicotyledons</taxon>
        <taxon>Gunneridae</taxon>
        <taxon>Pentapetalae</taxon>
        <taxon>rosids</taxon>
        <taxon>fabids</taxon>
        <taxon>Rosales</taxon>
        <taxon>Rhamnaceae</taxon>
        <taxon>Paliureae</taxon>
        <taxon>Ziziphus</taxon>
    </lineage>
</organism>
<evidence type="ECO:0000259" key="7">
    <source>
        <dbReference type="PROSITE" id="PS51775"/>
    </source>
</evidence>
<dbReference type="GO" id="GO:0016020">
    <property type="term" value="C:membrane"/>
    <property type="evidence" value="ECO:0007669"/>
    <property type="project" value="UniProtKB-SubCell"/>
</dbReference>
<feature type="coiled-coil region" evidence="5">
    <location>
        <begin position="365"/>
        <end position="402"/>
    </location>
</feature>
<evidence type="ECO:0000256" key="3">
    <source>
        <dbReference type="ARBA" id="ARBA00022989"/>
    </source>
</evidence>
<reference evidence="8" key="1">
    <citation type="journal article" date="2021" name="Front. Plant Sci.">
        <title>Chromosome-Scale Genome Assembly for Chinese Sour Jujube and Insights Into Its Genome Evolution and Domestication Signature.</title>
        <authorList>
            <person name="Shen L.-Y."/>
            <person name="Luo H."/>
            <person name="Wang X.-L."/>
            <person name="Wang X.-M."/>
            <person name="Qiu X.-J."/>
            <person name="Liu H."/>
            <person name="Zhou S.-S."/>
            <person name="Jia K.-H."/>
            <person name="Nie S."/>
            <person name="Bao Y.-T."/>
            <person name="Zhang R.-G."/>
            <person name="Yun Q.-Z."/>
            <person name="Chai Y.-H."/>
            <person name="Lu J.-Y."/>
            <person name="Li Y."/>
            <person name="Zhao S.-W."/>
            <person name="Mao J.-F."/>
            <person name="Jia S.-G."/>
            <person name="Mao Y.-M."/>
        </authorList>
    </citation>
    <scope>NUCLEOTIDE SEQUENCE</scope>
    <source>
        <strain evidence="8">AT0</strain>
        <tissue evidence="8">Leaf</tissue>
    </source>
</reference>
<feature type="compositionally biased region" description="Basic and acidic residues" evidence="6">
    <location>
        <begin position="244"/>
        <end position="256"/>
    </location>
</feature>
<keyword evidence="2" id="KW-0812">Transmembrane</keyword>
<dbReference type="InterPro" id="IPR007656">
    <property type="entry name" value="GTD-bd"/>
</dbReference>
<feature type="region of interest" description="Disordered" evidence="6">
    <location>
        <begin position="46"/>
        <end position="70"/>
    </location>
</feature>
<feature type="compositionally biased region" description="Basic and acidic residues" evidence="6">
    <location>
        <begin position="58"/>
        <end position="70"/>
    </location>
</feature>
<sequence>MLELIKQRYSLKIRNKISGSVTTRRLGKSGLDPMSDVGYKDLKINSGSETEVPWSDDDNGRSNDRESREPVEDFMDECASENMAKESSSNSSTEKPTNCSYTPGPFLSDLTLPYDISKAYDVKYLASHVSFDDYDGELNWQQVNQKLNSCALPQIISQQPLQRTWRDIHCAWHLSKLGYPKPVLLSSAHCWTVADGEARRDSRAAVLSSRRISLERGVNEDTDKVGGHVLLLPGDRAGEGGGKAVREDGKEVGEKSDLEHASIDKHKEVLKSTDISSKYISPGGDAHGDEVQIIDSSNSNEIQMLRKSVSVESGLESVNGSNVTEIEERNASEIATNQAMAMITRLQEEKASLHMEALLYLRMMEEQAEHDVEALEKANDLLAEKEKEIQDMEAELEFYRLNFPDEIKSENFHGAKTPCLESEDENYVVYLTTFAVLGEEALSNFSQWHFLQHA</sequence>
<accession>A0A978UR33</accession>
<feature type="domain" description="GTD-binding" evidence="7">
    <location>
        <begin position="300"/>
        <end position="400"/>
    </location>
</feature>
<keyword evidence="5" id="KW-0175">Coiled coil</keyword>
<evidence type="ECO:0000256" key="2">
    <source>
        <dbReference type="ARBA" id="ARBA00022692"/>
    </source>
</evidence>
<feature type="region of interest" description="Disordered" evidence="6">
    <location>
        <begin position="236"/>
        <end position="256"/>
    </location>
</feature>
<dbReference type="Pfam" id="PF04576">
    <property type="entry name" value="Zein-binding"/>
    <property type="match status" value="1"/>
</dbReference>
<dbReference type="Proteomes" id="UP000813462">
    <property type="component" value="Unassembled WGS sequence"/>
</dbReference>
<comment type="caution">
    <text evidence="8">The sequence shown here is derived from an EMBL/GenBank/DDBJ whole genome shotgun (WGS) entry which is preliminary data.</text>
</comment>
<dbReference type="AlphaFoldDB" id="A0A978UR33"/>
<dbReference type="InterPro" id="IPR039306">
    <property type="entry name" value="MYOB"/>
</dbReference>
<dbReference type="PROSITE" id="PS51775">
    <property type="entry name" value="GTD_BINDING"/>
    <property type="match status" value="1"/>
</dbReference>
<protein>
    <recommendedName>
        <fullName evidence="7">GTD-binding domain-containing protein</fullName>
    </recommendedName>
</protein>
<name>A0A978UR33_ZIZJJ</name>
<evidence type="ECO:0000256" key="4">
    <source>
        <dbReference type="ARBA" id="ARBA00023136"/>
    </source>
</evidence>
<keyword evidence="4" id="KW-0472">Membrane</keyword>
<dbReference type="PANTHER" id="PTHR31448:SF39">
    <property type="entry name" value="MYOSIN-BINDING PROTEIN 4-RELATED"/>
    <property type="match status" value="1"/>
</dbReference>
<dbReference type="EMBL" id="JAEACU010000009">
    <property type="protein sequence ID" value="KAH7517333.1"/>
    <property type="molecule type" value="Genomic_DNA"/>
</dbReference>
<evidence type="ECO:0000256" key="6">
    <source>
        <dbReference type="SAM" id="MobiDB-lite"/>
    </source>
</evidence>
<proteinExistence type="predicted"/>
<keyword evidence="3" id="KW-1133">Transmembrane helix</keyword>
<feature type="region of interest" description="Disordered" evidence="6">
    <location>
        <begin position="80"/>
        <end position="99"/>
    </location>
</feature>